<gene>
    <name evidence="4" type="ORF">SLEP1_g2766</name>
</gene>
<keyword evidence="1" id="KW-0479">Metal-binding</keyword>
<dbReference type="InterPro" id="IPR027443">
    <property type="entry name" value="IPNS-like_sf"/>
</dbReference>
<comment type="caution">
    <text evidence="4">The sequence shown here is derived from an EMBL/GenBank/DDBJ whole genome shotgun (WGS) entry which is preliminary data.</text>
</comment>
<dbReference type="EMBL" id="BPVZ01000002">
    <property type="protein sequence ID" value="GKU88514.1"/>
    <property type="molecule type" value="Genomic_DNA"/>
</dbReference>
<dbReference type="PANTHER" id="PTHR47991">
    <property type="entry name" value="OXOGLUTARATE/IRON-DEPENDENT DIOXYGENASE"/>
    <property type="match status" value="1"/>
</dbReference>
<dbReference type="GO" id="GO:0046872">
    <property type="term" value="F:metal ion binding"/>
    <property type="evidence" value="ECO:0007669"/>
    <property type="project" value="UniProtKB-KW"/>
</dbReference>
<evidence type="ECO:0000259" key="3">
    <source>
        <dbReference type="Pfam" id="PF14226"/>
    </source>
</evidence>
<name>A0AAV5HSE6_9ROSI</name>
<protein>
    <recommendedName>
        <fullName evidence="3">Non-haem dioxygenase N-terminal domain-containing protein</fullName>
    </recommendedName>
</protein>
<dbReference type="SUPFAM" id="SSF51197">
    <property type="entry name" value="Clavaminate synthase-like"/>
    <property type="match status" value="1"/>
</dbReference>
<feature type="domain" description="Non-haem dioxygenase N-terminal" evidence="3">
    <location>
        <begin position="1"/>
        <end position="78"/>
    </location>
</feature>
<sequence>MVINNGIPPSVMKYALVATTEFFNLPIEEKMLLLSDDVHDPVSYGTSINHRNNKVHFWRDFIKHYSHPSSNWIYLWPSKPPSYKDKMGNYAKAVQMLQKQLMEAVRRLKFRAWLLTRGT</sequence>
<organism evidence="4 5">
    <name type="scientific">Rubroshorea leprosula</name>
    <dbReference type="NCBI Taxonomy" id="152421"/>
    <lineage>
        <taxon>Eukaryota</taxon>
        <taxon>Viridiplantae</taxon>
        <taxon>Streptophyta</taxon>
        <taxon>Embryophyta</taxon>
        <taxon>Tracheophyta</taxon>
        <taxon>Spermatophyta</taxon>
        <taxon>Magnoliopsida</taxon>
        <taxon>eudicotyledons</taxon>
        <taxon>Gunneridae</taxon>
        <taxon>Pentapetalae</taxon>
        <taxon>rosids</taxon>
        <taxon>malvids</taxon>
        <taxon>Malvales</taxon>
        <taxon>Dipterocarpaceae</taxon>
        <taxon>Rubroshorea</taxon>
    </lineage>
</organism>
<evidence type="ECO:0000313" key="4">
    <source>
        <dbReference type="EMBL" id="GKU88514.1"/>
    </source>
</evidence>
<accession>A0AAV5HSE6</accession>
<dbReference type="InterPro" id="IPR026992">
    <property type="entry name" value="DIOX_N"/>
</dbReference>
<evidence type="ECO:0000256" key="2">
    <source>
        <dbReference type="ARBA" id="ARBA00023004"/>
    </source>
</evidence>
<dbReference type="InterPro" id="IPR050295">
    <property type="entry name" value="Plant_2OG-oxidoreductases"/>
</dbReference>
<proteinExistence type="predicted"/>
<keyword evidence="2" id="KW-0408">Iron</keyword>
<reference evidence="4 5" key="1">
    <citation type="journal article" date="2021" name="Commun. Biol.">
        <title>The genome of Shorea leprosula (Dipterocarpaceae) highlights the ecological relevance of drought in aseasonal tropical rainforests.</title>
        <authorList>
            <person name="Ng K.K.S."/>
            <person name="Kobayashi M.J."/>
            <person name="Fawcett J.A."/>
            <person name="Hatakeyama M."/>
            <person name="Paape T."/>
            <person name="Ng C.H."/>
            <person name="Ang C.C."/>
            <person name="Tnah L.H."/>
            <person name="Lee C.T."/>
            <person name="Nishiyama T."/>
            <person name="Sese J."/>
            <person name="O'Brien M.J."/>
            <person name="Copetti D."/>
            <person name="Mohd Noor M.I."/>
            <person name="Ong R.C."/>
            <person name="Putra M."/>
            <person name="Sireger I.Z."/>
            <person name="Indrioko S."/>
            <person name="Kosugi Y."/>
            <person name="Izuno A."/>
            <person name="Isagi Y."/>
            <person name="Lee S.L."/>
            <person name="Shimizu K.K."/>
        </authorList>
    </citation>
    <scope>NUCLEOTIDE SEQUENCE [LARGE SCALE GENOMIC DNA]</scope>
    <source>
        <strain evidence="4">214</strain>
    </source>
</reference>
<evidence type="ECO:0000313" key="5">
    <source>
        <dbReference type="Proteomes" id="UP001054252"/>
    </source>
</evidence>
<dbReference type="Gene3D" id="2.60.120.330">
    <property type="entry name" value="B-lactam Antibiotic, Isopenicillin N Synthase, Chain"/>
    <property type="match status" value="1"/>
</dbReference>
<evidence type="ECO:0000256" key="1">
    <source>
        <dbReference type="ARBA" id="ARBA00022723"/>
    </source>
</evidence>
<dbReference type="Proteomes" id="UP001054252">
    <property type="component" value="Unassembled WGS sequence"/>
</dbReference>
<dbReference type="AlphaFoldDB" id="A0AAV5HSE6"/>
<dbReference type="Pfam" id="PF14226">
    <property type="entry name" value="DIOX_N"/>
    <property type="match status" value="1"/>
</dbReference>
<keyword evidence="5" id="KW-1185">Reference proteome</keyword>